<sequence>MKICVGIFLLSAQIEASLANSHQQPSSTIQGRSLRALEDDFAQEELANRNYEKVPVIPSSAYIPEHKQIPQPPQFNPKENTPPCPEPKHDNEHHQHSLCRLASA</sequence>
<organism evidence="3">
    <name type="scientific">Albugo laibachii Nc14</name>
    <dbReference type="NCBI Taxonomy" id="890382"/>
    <lineage>
        <taxon>Eukaryota</taxon>
        <taxon>Sar</taxon>
        <taxon>Stramenopiles</taxon>
        <taxon>Oomycota</taxon>
        <taxon>Peronosporomycetes</taxon>
        <taxon>Albuginales</taxon>
        <taxon>Albuginaceae</taxon>
        <taxon>Albugo</taxon>
    </lineage>
</organism>
<protein>
    <submittedName>
        <fullName evidence="3">AlNc14C538G12094 protein</fullName>
    </submittedName>
</protein>
<feature type="compositionally biased region" description="Basic and acidic residues" evidence="1">
    <location>
        <begin position="86"/>
        <end position="95"/>
    </location>
</feature>
<reference evidence="3" key="2">
    <citation type="submission" date="2011-02" db="EMBL/GenBank/DDBJ databases">
        <authorList>
            <person name="MacLean D."/>
        </authorList>
    </citation>
    <scope>NUCLEOTIDE SEQUENCE</scope>
</reference>
<accession>F0X107</accession>
<evidence type="ECO:0000313" key="3">
    <source>
        <dbReference type="EMBL" id="CCA27454.1"/>
    </source>
</evidence>
<reference evidence="3" key="1">
    <citation type="journal article" date="2011" name="PLoS Biol.">
        <title>Gene gain and loss during evolution of obligate parasitism in the white rust pathogen of Arabidopsis thaliana.</title>
        <authorList>
            <person name="Kemen E."/>
            <person name="Gardiner A."/>
            <person name="Schultz-Larsen T."/>
            <person name="Kemen A.C."/>
            <person name="Balmuth A.L."/>
            <person name="Robert-Seilaniantz A."/>
            <person name="Bailey K."/>
            <person name="Holub E."/>
            <person name="Studholme D.J."/>
            <person name="Maclean D."/>
            <person name="Jones J.D."/>
        </authorList>
    </citation>
    <scope>NUCLEOTIDE SEQUENCE</scope>
</reference>
<dbReference type="HOGENOM" id="CLU_2255215_0_0_1"/>
<proteinExistence type="predicted"/>
<feature type="compositionally biased region" description="Pro residues" evidence="1">
    <location>
        <begin position="70"/>
        <end position="85"/>
    </location>
</feature>
<dbReference type="AlphaFoldDB" id="F0X107"/>
<feature type="signal peptide" evidence="2">
    <location>
        <begin position="1"/>
        <end position="19"/>
    </location>
</feature>
<feature type="region of interest" description="Disordered" evidence="1">
    <location>
        <begin position="62"/>
        <end position="104"/>
    </location>
</feature>
<name>F0X107_9STRA</name>
<gene>
    <name evidence="3" type="primary">AlNc14C538G12094</name>
    <name evidence="3" type="ORF">ALNC14_135980</name>
</gene>
<keyword evidence="2" id="KW-0732">Signal</keyword>
<evidence type="ECO:0000256" key="2">
    <source>
        <dbReference type="SAM" id="SignalP"/>
    </source>
</evidence>
<evidence type="ECO:0000256" key="1">
    <source>
        <dbReference type="SAM" id="MobiDB-lite"/>
    </source>
</evidence>
<feature type="chain" id="PRO_5003259678" evidence="2">
    <location>
        <begin position="20"/>
        <end position="104"/>
    </location>
</feature>
<dbReference type="EMBL" id="FR824569">
    <property type="protein sequence ID" value="CCA27454.1"/>
    <property type="molecule type" value="Genomic_DNA"/>
</dbReference>